<dbReference type="InterPro" id="IPR029753">
    <property type="entry name" value="D-isomer_DH_CS"/>
</dbReference>
<dbReference type="PROSITE" id="PS00671">
    <property type="entry name" value="D_2_HYDROXYACID_DH_3"/>
    <property type="match status" value="1"/>
</dbReference>
<dbReference type="Pfam" id="PF00389">
    <property type="entry name" value="2-Hacid_dh"/>
    <property type="match status" value="1"/>
</dbReference>
<dbReference type="AlphaFoldDB" id="A0A0R2L7R2"/>
<gene>
    <name evidence="7" type="ORF">IV66_GL000867</name>
</gene>
<evidence type="ECO:0000256" key="1">
    <source>
        <dbReference type="ARBA" id="ARBA00005854"/>
    </source>
</evidence>
<dbReference type="Pfam" id="PF02826">
    <property type="entry name" value="2-Hacid_dh_C"/>
    <property type="match status" value="1"/>
</dbReference>
<name>A0A0R2L7R2_9LACO</name>
<keyword evidence="8" id="KW-1185">Reference proteome</keyword>
<dbReference type="InterPro" id="IPR036291">
    <property type="entry name" value="NAD(P)-bd_dom_sf"/>
</dbReference>
<keyword evidence="3" id="KW-0520">NAD</keyword>
<evidence type="ECO:0000256" key="3">
    <source>
        <dbReference type="ARBA" id="ARBA00023027"/>
    </source>
</evidence>
<evidence type="ECO:0000313" key="8">
    <source>
        <dbReference type="Proteomes" id="UP000051886"/>
    </source>
</evidence>
<feature type="domain" description="D-isomer specific 2-hydroxyacid dehydrogenase catalytic" evidence="5">
    <location>
        <begin position="23"/>
        <end position="326"/>
    </location>
</feature>
<comment type="caution">
    <text evidence="7">The sequence shown here is derived from an EMBL/GenBank/DDBJ whole genome shotgun (WGS) entry which is preliminary data.</text>
</comment>
<dbReference type="PROSITE" id="PS00670">
    <property type="entry name" value="D_2_HYDROXYACID_DH_2"/>
    <property type="match status" value="1"/>
</dbReference>
<dbReference type="InterPro" id="IPR006140">
    <property type="entry name" value="D-isomer_DH_NAD-bd"/>
</dbReference>
<dbReference type="Gene3D" id="3.40.50.720">
    <property type="entry name" value="NAD(P)-binding Rossmann-like Domain"/>
    <property type="match status" value="2"/>
</dbReference>
<dbReference type="PANTHER" id="PTHR43761:SF1">
    <property type="entry name" value="D-ISOMER SPECIFIC 2-HYDROXYACID DEHYDROGENASE CATALYTIC DOMAIN-CONTAINING PROTEIN-RELATED"/>
    <property type="match status" value="1"/>
</dbReference>
<keyword evidence="2 4" id="KW-0560">Oxidoreductase</keyword>
<dbReference type="InterPro" id="IPR006139">
    <property type="entry name" value="D-isomer_2_OHA_DH_cat_dom"/>
</dbReference>
<evidence type="ECO:0000313" key="7">
    <source>
        <dbReference type="EMBL" id="KRN95845.1"/>
    </source>
</evidence>
<protein>
    <submittedName>
        <fullName evidence="7">Glycerate dehydrogenase</fullName>
    </submittedName>
</protein>
<feature type="domain" description="D-isomer specific 2-hydroxyacid dehydrogenase NAD-binding" evidence="6">
    <location>
        <begin position="119"/>
        <end position="298"/>
    </location>
</feature>
<dbReference type="FunFam" id="3.40.50.720:FF:000203">
    <property type="entry name" value="D-3-phosphoglycerate dehydrogenase (SerA)"/>
    <property type="match status" value="1"/>
</dbReference>
<dbReference type="Proteomes" id="UP000051886">
    <property type="component" value="Unassembled WGS sequence"/>
</dbReference>
<reference evidence="7 8" key="1">
    <citation type="journal article" date="2015" name="Genome Announc.">
        <title>Expanding the biotechnology potential of lactobacilli through comparative genomics of 213 strains and associated genera.</title>
        <authorList>
            <person name="Sun Z."/>
            <person name="Harris H.M."/>
            <person name="McCann A."/>
            <person name="Guo C."/>
            <person name="Argimon S."/>
            <person name="Zhang W."/>
            <person name="Yang X."/>
            <person name="Jeffery I.B."/>
            <person name="Cooney J.C."/>
            <person name="Kagawa T.F."/>
            <person name="Liu W."/>
            <person name="Song Y."/>
            <person name="Salvetti E."/>
            <person name="Wrobel A."/>
            <person name="Rasinkangas P."/>
            <person name="Parkhill J."/>
            <person name="Rea M.C."/>
            <person name="O'Sullivan O."/>
            <person name="Ritari J."/>
            <person name="Douillard F.P."/>
            <person name="Paul Ross R."/>
            <person name="Yang R."/>
            <person name="Briner A.E."/>
            <person name="Felis G.E."/>
            <person name="de Vos W.M."/>
            <person name="Barrangou R."/>
            <person name="Klaenhammer T.R."/>
            <person name="Caufield P.W."/>
            <person name="Cui Y."/>
            <person name="Zhang H."/>
            <person name="O'Toole P.W."/>
        </authorList>
    </citation>
    <scope>NUCLEOTIDE SEQUENCE [LARGE SCALE GENOMIC DNA]</scope>
    <source>
        <strain evidence="7 8">NBRC 103219</strain>
    </source>
</reference>
<dbReference type="SUPFAM" id="SSF51735">
    <property type="entry name" value="NAD(P)-binding Rossmann-fold domains"/>
    <property type="match status" value="1"/>
</dbReference>
<evidence type="ECO:0000256" key="4">
    <source>
        <dbReference type="RuleBase" id="RU003719"/>
    </source>
</evidence>
<comment type="similarity">
    <text evidence="1 4">Belongs to the D-isomer specific 2-hydroxyacid dehydrogenase family.</text>
</comment>
<dbReference type="CDD" id="cd12162">
    <property type="entry name" value="2-Hacid_dh_4"/>
    <property type="match status" value="1"/>
</dbReference>
<dbReference type="GO" id="GO:0016616">
    <property type="term" value="F:oxidoreductase activity, acting on the CH-OH group of donors, NAD or NADP as acceptor"/>
    <property type="evidence" value="ECO:0007669"/>
    <property type="project" value="InterPro"/>
</dbReference>
<dbReference type="STRING" id="449659.IV66_GL000867"/>
<organism evidence="7 8">
    <name type="scientific">Ligilactobacillus pobuzihii</name>
    <dbReference type="NCBI Taxonomy" id="449659"/>
    <lineage>
        <taxon>Bacteria</taxon>
        <taxon>Bacillati</taxon>
        <taxon>Bacillota</taxon>
        <taxon>Bacilli</taxon>
        <taxon>Lactobacillales</taxon>
        <taxon>Lactobacillaceae</taxon>
        <taxon>Ligilactobacillus</taxon>
    </lineage>
</organism>
<evidence type="ECO:0000259" key="6">
    <source>
        <dbReference type="Pfam" id="PF02826"/>
    </source>
</evidence>
<dbReference type="InterPro" id="IPR050418">
    <property type="entry name" value="D-iso_2-hydroxyacid_DH_PdxB"/>
</dbReference>
<evidence type="ECO:0000256" key="2">
    <source>
        <dbReference type="ARBA" id="ARBA00023002"/>
    </source>
</evidence>
<dbReference type="SUPFAM" id="SSF52283">
    <property type="entry name" value="Formate/glycerate dehydrogenase catalytic domain-like"/>
    <property type="match status" value="1"/>
</dbReference>
<dbReference type="PANTHER" id="PTHR43761">
    <property type="entry name" value="D-ISOMER SPECIFIC 2-HYDROXYACID DEHYDROGENASE FAMILY PROTEIN (AFU_ORTHOLOGUE AFUA_1G13630)"/>
    <property type="match status" value="1"/>
</dbReference>
<dbReference type="PATRIC" id="fig|449659.4.peg.873"/>
<dbReference type="EMBL" id="JQCN01000069">
    <property type="protein sequence ID" value="KRN95845.1"/>
    <property type="molecule type" value="Genomic_DNA"/>
</dbReference>
<accession>A0A0R2L7R2</accession>
<dbReference type="GO" id="GO:0051287">
    <property type="term" value="F:NAD binding"/>
    <property type="evidence" value="ECO:0007669"/>
    <property type="project" value="InterPro"/>
</dbReference>
<sequence length="330" mass="36326">MDFKNGGFMMRIVVLDGYALNPGDIDWQPLQDVGECEIYDRTPFNDKAEILKRIGDARIVFTNKTPLDKEIINTAPNLKYIGVLATGYNVIDIAAANEAGVTVTNIPTYGTNAVAQFTFALLLEITSHVGLHNDLVHQGEWTNNPDFSFFAKSLVELQGKTLGLVGIGRIAQKVAELGHAFGMNVIFYNHRPKEVEYDWLQQVNFDDLLSQSDVVSLHVPQTPDTTEIINSSSLQKMKETAILINTARGGLINEQDVADALNSKQLAAAAVDVAKHEPLNADSPLLKANNCYITPHIAWAPQETRTRLLGIAVDNLTEFLAGRKKNIVTK</sequence>
<evidence type="ECO:0000259" key="5">
    <source>
        <dbReference type="Pfam" id="PF00389"/>
    </source>
</evidence>
<proteinExistence type="inferred from homology"/>